<feature type="domain" description="DSP-PTPase phosphatase fused to NAD+ Kinase" evidence="2">
    <location>
        <begin position="44"/>
        <end position="135"/>
    </location>
</feature>
<evidence type="ECO:0000256" key="1">
    <source>
        <dbReference type="SAM" id="SignalP"/>
    </source>
</evidence>
<dbReference type="AlphaFoldDB" id="A0A928V7J4"/>
<dbReference type="EMBL" id="PRDL01000001">
    <property type="protein sequence ID" value="MBE8717514.1"/>
    <property type="molecule type" value="Genomic_DNA"/>
</dbReference>
<feature type="signal peptide" evidence="1">
    <location>
        <begin position="1"/>
        <end position="24"/>
    </location>
</feature>
<dbReference type="InterPro" id="IPR029021">
    <property type="entry name" value="Prot-tyrosine_phosphatase-like"/>
</dbReference>
<feature type="chain" id="PRO_5037964124" description="DSP-PTPase phosphatase fused to NAD+ Kinase domain-containing protein" evidence="1">
    <location>
        <begin position="25"/>
        <end position="173"/>
    </location>
</feature>
<protein>
    <recommendedName>
        <fullName evidence="2">DSP-PTPase phosphatase fused to NAD+ Kinase domain-containing protein</fullName>
    </recommendedName>
</protein>
<evidence type="ECO:0000259" key="2">
    <source>
        <dbReference type="Pfam" id="PF22741"/>
    </source>
</evidence>
<name>A0A928V7J4_9GAMM</name>
<dbReference type="Proteomes" id="UP000652567">
    <property type="component" value="Unassembled WGS sequence"/>
</dbReference>
<sequence>MEMINFKKIATATMLGLAFAVCYADDSRPLPEPPKGFYVPAENLITGGQPSKSDFLQLKNAGVTKVINLRAPAEEIDFNEQQQAEALGLEYVSLPVAGAADITLENAEKLHALLADEQKVFLHCASGNRVGALLAIRAHAFQGQPADASLEVGRAAGLGSLEEKVKSVFESLQ</sequence>
<dbReference type="Pfam" id="PF22741">
    <property type="entry name" value="PTP-NADK"/>
    <property type="match status" value="1"/>
</dbReference>
<proteinExistence type="predicted"/>
<keyword evidence="4" id="KW-1185">Reference proteome</keyword>
<keyword evidence="1" id="KW-0732">Signal</keyword>
<dbReference type="Gene3D" id="3.90.190.10">
    <property type="entry name" value="Protein tyrosine phosphatase superfamily"/>
    <property type="match status" value="1"/>
</dbReference>
<dbReference type="RefSeq" id="WP_193909404.1">
    <property type="nucleotide sequence ID" value="NZ_PRDL01000001.1"/>
</dbReference>
<accession>A0A928V7J4</accession>
<dbReference type="SUPFAM" id="SSF52799">
    <property type="entry name" value="(Phosphotyrosine protein) phosphatases II"/>
    <property type="match status" value="1"/>
</dbReference>
<comment type="caution">
    <text evidence="3">The sequence shown here is derived from an EMBL/GenBank/DDBJ whole genome shotgun (WGS) entry which is preliminary data.</text>
</comment>
<gene>
    <name evidence="3" type="ORF">C4F51_09960</name>
</gene>
<reference evidence="3" key="1">
    <citation type="submission" date="2018-07" db="EMBL/GenBank/DDBJ databases">
        <title>Genome assembly of strain Ka43.</title>
        <authorList>
            <person name="Kukolya J."/>
            <person name="Nagy I."/>
            <person name="Horvath B."/>
            <person name="Toth A."/>
        </authorList>
    </citation>
    <scope>NUCLEOTIDE SEQUENCE</scope>
    <source>
        <strain evidence="3">KB43</strain>
    </source>
</reference>
<organism evidence="3 4">
    <name type="scientific">Cellvibrio polysaccharolyticus</name>
    <dbReference type="NCBI Taxonomy" id="2082724"/>
    <lineage>
        <taxon>Bacteria</taxon>
        <taxon>Pseudomonadati</taxon>
        <taxon>Pseudomonadota</taxon>
        <taxon>Gammaproteobacteria</taxon>
        <taxon>Cellvibrionales</taxon>
        <taxon>Cellvibrionaceae</taxon>
        <taxon>Cellvibrio</taxon>
    </lineage>
</organism>
<dbReference type="InterPro" id="IPR055214">
    <property type="entry name" value="PTP-NADK"/>
</dbReference>
<evidence type="ECO:0000313" key="3">
    <source>
        <dbReference type="EMBL" id="MBE8717514.1"/>
    </source>
</evidence>
<evidence type="ECO:0000313" key="4">
    <source>
        <dbReference type="Proteomes" id="UP000652567"/>
    </source>
</evidence>